<dbReference type="AlphaFoldDB" id="W9SZN9"/>
<dbReference type="STRING" id="981085.W9SZN9"/>
<keyword evidence="2" id="KW-1185">Reference proteome</keyword>
<protein>
    <submittedName>
        <fullName evidence="1">Uncharacterized protein</fullName>
    </submittedName>
</protein>
<accession>W9SZN9</accession>
<organism evidence="1 2">
    <name type="scientific">Morus notabilis</name>
    <dbReference type="NCBI Taxonomy" id="981085"/>
    <lineage>
        <taxon>Eukaryota</taxon>
        <taxon>Viridiplantae</taxon>
        <taxon>Streptophyta</taxon>
        <taxon>Embryophyta</taxon>
        <taxon>Tracheophyta</taxon>
        <taxon>Spermatophyta</taxon>
        <taxon>Magnoliopsida</taxon>
        <taxon>eudicotyledons</taxon>
        <taxon>Gunneridae</taxon>
        <taxon>Pentapetalae</taxon>
        <taxon>rosids</taxon>
        <taxon>fabids</taxon>
        <taxon>Rosales</taxon>
        <taxon>Moraceae</taxon>
        <taxon>Moreae</taxon>
        <taxon>Morus</taxon>
    </lineage>
</organism>
<dbReference type="eggNOG" id="KOG1399">
    <property type="taxonomic scope" value="Eukaryota"/>
</dbReference>
<dbReference type="Proteomes" id="UP000030645">
    <property type="component" value="Unassembled WGS sequence"/>
</dbReference>
<sequence>MRAPGRPPPTVPQLQPWGQGVDARYRRGSAGELEISDLSFYLYNFSDDSLLNDDGFADHWKGKNGLYSVGLSRRGFFGANRDAQNVANDIKSLL</sequence>
<proteinExistence type="predicted"/>
<reference evidence="2" key="1">
    <citation type="submission" date="2013-01" db="EMBL/GenBank/DDBJ databases">
        <title>Draft Genome Sequence of a Mulberry Tree, Morus notabilis C.K. Schneid.</title>
        <authorList>
            <person name="He N."/>
            <person name="Zhao S."/>
        </authorList>
    </citation>
    <scope>NUCLEOTIDE SEQUENCE</scope>
</reference>
<dbReference type="EMBL" id="KE346351">
    <property type="protein sequence ID" value="EXC34688.1"/>
    <property type="molecule type" value="Genomic_DNA"/>
</dbReference>
<gene>
    <name evidence="1" type="ORF">L484_020457</name>
</gene>
<evidence type="ECO:0000313" key="2">
    <source>
        <dbReference type="Proteomes" id="UP000030645"/>
    </source>
</evidence>
<evidence type="ECO:0000313" key="1">
    <source>
        <dbReference type="EMBL" id="EXC34688.1"/>
    </source>
</evidence>
<name>W9SZN9_9ROSA</name>